<evidence type="ECO:0000313" key="3">
    <source>
        <dbReference type="Proteomes" id="UP000054721"/>
    </source>
</evidence>
<protein>
    <submittedName>
        <fullName evidence="2">Uncharacterized protein</fullName>
    </submittedName>
</protein>
<keyword evidence="1" id="KW-0812">Transmembrane</keyword>
<organism evidence="2 3">
    <name type="scientific">Trichinella nativa</name>
    <dbReference type="NCBI Taxonomy" id="6335"/>
    <lineage>
        <taxon>Eukaryota</taxon>
        <taxon>Metazoa</taxon>
        <taxon>Ecdysozoa</taxon>
        <taxon>Nematoda</taxon>
        <taxon>Enoplea</taxon>
        <taxon>Dorylaimia</taxon>
        <taxon>Trichinellida</taxon>
        <taxon>Trichinellidae</taxon>
        <taxon>Trichinella</taxon>
    </lineage>
</organism>
<evidence type="ECO:0000313" key="2">
    <source>
        <dbReference type="EMBL" id="KRZ57123.1"/>
    </source>
</evidence>
<dbReference type="Proteomes" id="UP000054721">
    <property type="component" value="Unassembled WGS sequence"/>
</dbReference>
<comment type="caution">
    <text evidence="2">The sequence shown here is derived from an EMBL/GenBank/DDBJ whole genome shotgun (WGS) entry which is preliminary data.</text>
</comment>
<name>A0A0V1LCH9_9BILA</name>
<feature type="transmembrane region" description="Helical" evidence="1">
    <location>
        <begin position="73"/>
        <end position="96"/>
    </location>
</feature>
<sequence length="102" mass="11825">MTCELLKVQVFCAEMKTFSFGKTFPPSRSRTSDLWMSELCVYSPPLYQLSYRRLLYFNTALNKNTLTQNFHSLCFKLVTLQLIIAGCPLVITVHMINYLSED</sequence>
<proteinExistence type="predicted"/>
<reference evidence="2 3" key="1">
    <citation type="submission" date="2015-05" db="EMBL/GenBank/DDBJ databases">
        <title>Evolution of Trichinella species and genotypes.</title>
        <authorList>
            <person name="Korhonen P.K."/>
            <person name="Edoardo P."/>
            <person name="Giuseppe L.R."/>
            <person name="Gasser R.B."/>
        </authorList>
    </citation>
    <scope>NUCLEOTIDE SEQUENCE [LARGE SCALE GENOMIC DNA]</scope>
    <source>
        <strain evidence="2">ISS10</strain>
    </source>
</reference>
<dbReference type="EMBL" id="JYDW01000081">
    <property type="protein sequence ID" value="KRZ57123.1"/>
    <property type="molecule type" value="Genomic_DNA"/>
</dbReference>
<keyword evidence="1" id="KW-0472">Membrane</keyword>
<accession>A0A0V1LCH9</accession>
<dbReference type="OrthoDB" id="10109397at2759"/>
<keyword evidence="1" id="KW-1133">Transmembrane helix</keyword>
<keyword evidence="3" id="KW-1185">Reference proteome</keyword>
<dbReference type="AlphaFoldDB" id="A0A0V1LCH9"/>
<gene>
    <name evidence="2" type="ORF">T02_13813</name>
</gene>
<evidence type="ECO:0000256" key="1">
    <source>
        <dbReference type="SAM" id="Phobius"/>
    </source>
</evidence>